<evidence type="ECO:0000313" key="1">
    <source>
        <dbReference type="EMBL" id="GAA2336879.1"/>
    </source>
</evidence>
<dbReference type="Proteomes" id="UP001501444">
    <property type="component" value="Unassembled WGS sequence"/>
</dbReference>
<organism evidence="1 2">
    <name type="scientific">Dactylosporangium salmoneum</name>
    <dbReference type="NCBI Taxonomy" id="53361"/>
    <lineage>
        <taxon>Bacteria</taxon>
        <taxon>Bacillati</taxon>
        <taxon>Actinomycetota</taxon>
        <taxon>Actinomycetes</taxon>
        <taxon>Micromonosporales</taxon>
        <taxon>Micromonosporaceae</taxon>
        <taxon>Dactylosporangium</taxon>
    </lineage>
</organism>
<comment type="caution">
    <text evidence="1">The sequence shown here is derived from an EMBL/GenBank/DDBJ whole genome shotgun (WGS) entry which is preliminary data.</text>
</comment>
<dbReference type="EMBL" id="BAAARV010000016">
    <property type="protein sequence ID" value="GAA2336879.1"/>
    <property type="molecule type" value="Genomic_DNA"/>
</dbReference>
<reference evidence="2" key="1">
    <citation type="journal article" date="2019" name="Int. J. Syst. Evol. Microbiol.">
        <title>The Global Catalogue of Microorganisms (GCM) 10K type strain sequencing project: providing services to taxonomists for standard genome sequencing and annotation.</title>
        <authorList>
            <consortium name="The Broad Institute Genomics Platform"/>
            <consortium name="The Broad Institute Genome Sequencing Center for Infectious Disease"/>
            <person name="Wu L."/>
            <person name="Ma J."/>
        </authorList>
    </citation>
    <scope>NUCLEOTIDE SEQUENCE [LARGE SCALE GENOMIC DNA]</scope>
    <source>
        <strain evidence="2">JCM 3272</strain>
    </source>
</reference>
<proteinExistence type="predicted"/>
<keyword evidence="2" id="KW-1185">Reference proteome</keyword>
<name>A0ABP5SR36_9ACTN</name>
<dbReference type="RefSeq" id="WP_344611756.1">
    <property type="nucleotide sequence ID" value="NZ_BAAARV010000016.1"/>
</dbReference>
<gene>
    <name evidence="1" type="ORF">GCM10010170_017510</name>
</gene>
<sequence length="148" mass="16549">MAVPQRIPIAHEPGYRTDAIGRFAGGQFYAAAHGARRDVEGDPAEEFGWYAYLHRFDEDGRHEASTIRRIGLSRYLTDPDAPDRILAALLGELSRPRFGDIAIRPFQFTYDGVVFGLVDESEPDRGDWAELYPDGLGFAPPWDGTYST</sequence>
<accession>A0ABP5SR36</accession>
<protein>
    <recommendedName>
        <fullName evidence="3">Formate hydrogenlyase regulatory protein HycA</fullName>
    </recommendedName>
</protein>
<evidence type="ECO:0000313" key="2">
    <source>
        <dbReference type="Proteomes" id="UP001501444"/>
    </source>
</evidence>
<evidence type="ECO:0008006" key="3">
    <source>
        <dbReference type="Google" id="ProtNLM"/>
    </source>
</evidence>